<reference evidence="1" key="1">
    <citation type="submission" date="2021-05" db="EMBL/GenBank/DDBJ databases">
        <title>Molecular characterization for Shewanella algae harboring chromosomal blaOXA-55-like strains isolated from clinical and environment sample.</title>
        <authorList>
            <person name="Ohama Y."/>
            <person name="Aoki K."/>
            <person name="Harada S."/>
            <person name="Moriya K."/>
            <person name="Ishii Y."/>
            <person name="Tateda K."/>
        </authorList>
    </citation>
    <scope>NUCLEOTIDE SEQUENCE</scope>
    <source>
        <strain evidence="1">JCM 11563</strain>
    </source>
</reference>
<name>A0ABQ4NT59_9GAMM</name>
<evidence type="ECO:0000313" key="1">
    <source>
        <dbReference type="EMBL" id="GIU02726.1"/>
    </source>
</evidence>
<dbReference type="Proteomes" id="UP000887104">
    <property type="component" value="Unassembled WGS sequence"/>
</dbReference>
<sequence>MIAYVSAYVGYIYMIRDFGFLCNQKQFKAAATPPCVIALMQLNIRFYI</sequence>
<keyword evidence="2" id="KW-1185">Reference proteome</keyword>
<organism evidence="1 2">
    <name type="scientific">Shewanella sairae</name>
    <dbReference type="NCBI Taxonomy" id="190310"/>
    <lineage>
        <taxon>Bacteria</taxon>
        <taxon>Pseudomonadati</taxon>
        <taxon>Pseudomonadota</taxon>
        <taxon>Gammaproteobacteria</taxon>
        <taxon>Alteromonadales</taxon>
        <taxon>Shewanellaceae</taxon>
        <taxon>Shewanella</taxon>
    </lineage>
</organism>
<proteinExistence type="predicted"/>
<accession>A0ABQ4NT59</accession>
<evidence type="ECO:0000313" key="2">
    <source>
        <dbReference type="Proteomes" id="UP000887104"/>
    </source>
</evidence>
<dbReference type="EMBL" id="BPEY01000387">
    <property type="protein sequence ID" value="GIU02726.1"/>
    <property type="molecule type" value="Genomic_DNA"/>
</dbReference>
<comment type="caution">
    <text evidence="1">The sequence shown here is derived from an EMBL/GenBank/DDBJ whole genome shotgun (WGS) entry which is preliminary data.</text>
</comment>
<protein>
    <submittedName>
        <fullName evidence="1">Uncharacterized protein</fullName>
    </submittedName>
</protein>
<gene>
    <name evidence="1" type="ORF">TUM4438_46740</name>
</gene>